<proteinExistence type="predicted"/>
<evidence type="ECO:0000313" key="4">
    <source>
        <dbReference type="EMBL" id="SDB91310.1"/>
    </source>
</evidence>
<keyword evidence="5" id="KW-1185">Reference proteome</keyword>
<evidence type="ECO:0000256" key="2">
    <source>
        <dbReference type="ARBA" id="ARBA00023315"/>
    </source>
</evidence>
<dbReference type="PANTHER" id="PTHR43877">
    <property type="entry name" value="AMINOALKYLPHOSPHONATE N-ACETYLTRANSFERASE-RELATED-RELATED"/>
    <property type="match status" value="1"/>
</dbReference>
<dbReference type="CDD" id="cd04301">
    <property type="entry name" value="NAT_SF"/>
    <property type="match status" value="1"/>
</dbReference>
<keyword evidence="4" id="KW-0689">Ribosomal protein</keyword>
<feature type="domain" description="N-acetyltransferase" evidence="3">
    <location>
        <begin position="9"/>
        <end position="177"/>
    </location>
</feature>
<dbReference type="SUPFAM" id="SSF55729">
    <property type="entry name" value="Acyl-CoA N-acyltransferases (Nat)"/>
    <property type="match status" value="1"/>
</dbReference>
<dbReference type="PROSITE" id="PS51186">
    <property type="entry name" value="GNAT"/>
    <property type="match status" value="1"/>
</dbReference>
<dbReference type="Proteomes" id="UP000199086">
    <property type="component" value="Unassembled WGS sequence"/>
</dbReference>
<dbReference type="Pfam" id="PF00583">
    <property type="entry name" value="Acetyltransf_1"/>
    <property type="match status" value="1"/>
</dbReference>
<dbReference type="GO" id="GO:0005840">
    <property type="term" value="C:ribosome"/>
    <property type="evidence" value="ECO:0007669"/>
    <property type="project" value="UniProtKB-KW"/>
</dbReference>
<dbReference type="InterPro" id="IPR050832">
    <property type="entry name" value="Bact_Acetyltransf"/>
</dbReference>
<keyword evidence="1" id="KW-0808">Transferase</keyword>
<name>A0A1G6HAK9_9ACTN</name>
<keyword evidence="2" id="KW-0012">Acyltransferase</keyword>
<dbReference type="GO" id="GO:0016747">
    <property type="term" value="F:acyltransferase activity, transferring groups other than amino-acyl groups"/>
    <property type="evidence" value="ECO:0007669"/>
    <property type="project" value="InterPro"/>
</dbReference>
<dbReference type="InterPro" id="IPR016181">
    <property type="entry name" value="Acyl_CoA_acyltransferase"/>
</dbReference>
<evidence type="ECO:0000256" key="1">
    <source>
        <dbReference type="ARBA" id="ARBA00022679"/>
    </source>
</evidence>
<organism evidence="4 5">
    <name type="scientific">Raineyella antarctica</name>
    <dbReference type="NCBI Taxonomy" id="1577474"/>
    <lineage>
        <taxon>Bacteria</taxon>
        <taxon>Bacillati</taxon>
        <taxon>Actinomycetota</taxon>
        <taxon>Actinomycetes</taxon>
        <taxon>Propionibacteriales</taxon>
        <taxon>Propionibacteriaceae</taxon>
        <taxon>Raineyella</taxon>
    </lineage>
</organism>
<evidence type="ECO:0000313" key="5">
    <source>
        <dbReference type="Proteomes" id="UP000199086"/>
    </source>
</evidence>
<dbReference type="AlphaFoldDB" id="A0A1G6HAK9"/>
<protein>
    <submittedName>
        <fullName evidence="4">Ribosomal protein S18 acetylase RimI</fullName>
    </submittedName>
</protein>
<dbReference type="Gene3D" id="3.40.630.30">
    <property type="match status" value="1"/>
</dbReference>
<reference evidence="4 5" key="1">
    <citation type="submission" date="2016-06" db="EMBL/GenBank/DDBJ databases">
        <authorList>
            <person name="Olsen C.W."/>
            <person name="Carey S."/>
            <person name="Hinshaw L."/>
            <person name="Karasin A.I."/>
        </authorList>
    </citation>
    <scope>NUCLEOTIDE SEQUENCE [LARGE SCALE GENOMIC DNA]</scope>
    <source>
        <strain evidence="4 5">LZ-22</strain>
    </source>
</reference>
<dbReference type="EMBL" id="FMYF01000008">
    <property type="protein sequence ID" value="SDB91310.1"/>
    <property type="molecule type" value="Genomic_DNA"/>
</dbReference>
<dbReference type="InterPro" id="IPR000182">
    <property type="entry name" value="GNAT_dom"/>
</dbReference>
<gene>
    <name evidence="4" type="ORF">GA0111570_10850</name>
</gene>
<accession>A0A1G6HAK9</accession>
<evidence type="ECO:0000259" key="3">
    <source>
        <dbReference type="PROSITE" id="PS51186"/>
    </source>
</evidence>
<dbReference type="STRING" id="1577474.GA0111570_10850"/>
<dbReference type="RefSeq" id="WP_175557475.1">
    <property type="nucleotide sequence ID" value="NZ_FMYF01000008.1"/>
</dbReference>
<keyword evidence="4" id="KW-0687">Ribonucleoprotein</keyword>
<sequence>MNSQSAPLQTVRTAWPAEAADIAPIQRRVWVEEWSAAEAEALLAATDLAAMAEAWNEAITRPPVAGCRVLVALEGERVVGFAATAPSDDEDASPRDGMVAEFAIDPVARRQGHGSRLMNAAVDTLRNDGFTTATWWVRTTNDALRAFLQSAGWEPDGATRSFTSDDGGFTVKQVRLRVRTTD</sequence>